<dbReference type="InterPro" id="IPR002132">
    <property type="entry name" value="Ribosomal_uL5"/>
</dbReference>
<reference evidence="6" key="2">
    <citation type="submission" date="2023-06" db="EMBL/GenBank/DDBJ databases">
        <authorList>
            <person name="Swenson N.G."/>
            <person name="Wegrzyn J.L."/>
            <person name="Mcevoy S.L."/>
        </authorList>
    </citation>
    <scope>NUCLEOTIDE SEQUENCE</scope>
    <source>
        <strain evidence="6">NS2018</strain>
        <tissue evidence="6">Leaf</tissue>
    </source>
</reference>
<name>A0AA39TKN0_ACESA</name>
<evidence type="ECO:0000259" key="5">
    <source>
        <dbReference type="Pfam" id="PF00281"/>
    </source>
</evidence>
<keyword evidence="3" id="KW-0687">Ribonucleoprotein</keyword>
<organism evidence="6 7">
    <name type="scientific">Acer saccharum</name>
    <name type="common">Sugar maple</name>
    <dbReference type="NCBI Taxonomy" id="4024"/>
    <lineage>
        <taxon>Eukaryota</taxon>
        <taxon>Viridiplantae</taxon>
        <taxon>Streptophyta</taxon>
        <taxon>Embryophyta</taxon>
        <taxon>Tracheophyta</taxon>
        <taxon>Spermatophyta</taxon>
        <taxon>Magnoliopsida</taxon>
        <taxon>eudicotyledons</taxon>
        <taxon>Gunneridae</taxon>
        <taxon>Pentapetalae</taxon>
        <taxon>rosids</taxon>
        <taxon>malvids</taxon>
        <taxon>Sapindales</taxon>
        <taxon>Sapindaceae</taxon>
        <taxon>Hippocastanoideae</taxon>
        <taxon>Acereae</taxon>
        <taxon>Acer</taxon>
    </lineage>
</organism>
<keyword evidence="2" id="KW-0689">Ribosomal protein</keyword>
<dbReference type="SUPFAM" id="SSF55282">
    <property type="entry name" value="RL5-like"/>
    <property type="match status" value="1"/>
</dbReference>
<feature type="region of interest" description="Disordered" evidence="4">
    <location>
        <begin position="469"/>
        <end position="503"/>
    </location>
</feature>
<protein>
    <recommendedName>
        <fullName evidence="5">Large ribosomal subunit protein uL5 N-terminal domain-containing protein</fullName>
    </recommendedName>
</protein>
<dbReference type="AlphaFoldDB" id="A0AA39TKN0"/>
<evidence type="ECO:0000256" key="1">
    <source>
        <dbReference type="ARBA" id="ARBA00008553"/>
    </source>
</evidence>
<reference evidence="6" key="1">
    <citation type="journal article" date="2022" name="Plant J.">
        <title>Strategies of tolerance reflected in two North American maple genomes.</title>
        <authorList>
            <person name="McEvoy S.L."/>
            <person name="Sezen U.U."/>
            <person name="Trouern-Trend A."/>
            <person name="McMahon S.M."/>
            <person name="Schaberg P.G."/>
            <person name="Yang J."/>
            <person name="Wegrzyn J.L."/>
            <person name="Swenson N.G."/>
        </authorList>
    </citation>
    <scope>NUCLEOTIDE SEQUENCE</scope>
    <source>
        <strain evidence="6">NS2018</strain>
    </source>
</reference>
<evidence type="ECO:0000313" key="6">
    <source>
        <dbReference type="EMBL" id="KAK0606599.1"/>
    </source>
</evidence>
<proteinExistence type="inferred from homology"/>
<sequence>MAAEKNLANPMREIKVQKLVINISVGESCDRLTRAAKVLEQLNGQTLVFSKARYTWYFWHGVGKLGKKGESSTASGKEVAGSDTRKVTHENREVKKVGGSRFSVLSNGMEEEFGAGISQAGNNSQDMAGNGSVLAEISNTGLYRKKIYSSNSNKYLKDDVAVKTCFNKPFKESVIQKRVVGKGRNSNKGKIQGTDPQNSDMEELLEDSEVLKSLHKEAMGAVRIDDQSLPPNGERSFIESGETYINNQMFFTVAAERERRSCRLPSLLLGVVTACRRRPRCRVELLRCRCRERMEEKQLQFTVAVASLLSSSARLPVTKATPLRDYCKEGSADMSEGPSDLEEKNAAARNTVNEGERHSFGPWMQGSKPSLGGNDKNGNNEVNRIGAVSVKSPMKATPLKKNGKSVATTGGGSRFAILNENLDEENSVESTQAKASSSKVLTEISNRFFPSKDHLNPTANKYLTDSLTSKSSFSKPFKENGRQVWSKKPGKGAKNNSQPSNNVQLNSMEEDIEDFEVLQTLHKKMVEIRVAEYQQNTVSKHPCLSDLVSSDAGQQQVVVSDESTFDVVASKLKEAMELVLE</sequence>
<feature type="domain" description="Large ribosomal subunit protein uL5 N-terminal" evidence="5">
    <location>
        <begin position="9"/>
        <end position="55"/>
    </location>
</feature>
<dbReference type="EMBL" id="JAUESC010000001">
    <property type="protein sequence ID" value="KAK0606599.1"/>
    <property type="molecule type" value="Genomic_DNA"/>
</dbReference>
<evidence type="ECO:0000256" key="2">
    <source>
        <dbReference type="ARBA" id="ARBA00022980"/>
    </source>
</evidence>
<dbReference type="Pfam" id="PF00281">
    <property type="entry name" value="Ribosomal_L5"/>
    <property type="match status" value="1"/>
</dbReference>
<feature type="region of interest" description="Disordered" evidence="4">
    <location>
        <begin position="66"/>
        <end position="93"/>
    </location>
</feature>
<dbReference type="GO" id="GO:0003735">
    <property type="term" value="F:structural constituent of ribosome"/>
    <property type="evidence" value="ECO:0007669"/>
    <property type="project" value="InterPro"/>
</dbReference>
<dbReference type="GO" id="GO:0006412">
    <property type="term" value="P:translation"/>
    <property type="evidence" value="ECO:0007669"/>
    <property type="project" value="InterPro"/>
</dbReference>
<dbReference type="PANTHER" id="PTHR11994">
    <property type="entry name" value="60S RIBOSOMAL PROTEIN L11-RELATED"/>
    <property type="match status" value="1"/>
</dbReference>
<gene>
    <name evidence="6" type="ORF">LWI29_001323</name>
</gene>
<comment type="similarity">
    <text evidence="1">Belongs to the universal ribosomal protein uL5 family.</text>
</comment>
<evidence type="ECO:0000256" key="4">
    <source>
        <dbReference type="SAM" id="MobiDB-lite"/>
    </source>
</evidence>
<evidence type="ECO:0000256" key="3">
    <source>
        <dbReference type="ARBA" id="ARBA00023274"/>
    </source>
</evidence>
<feature type="compositionally biased region" description="Basic and acidic residues" evidence="4">
    <location>
        <begin position="83"/>
        <end position="93"/>
    </location>
</feature>
<comment type="caution">
    <text evidence="6">The sequence shown here is derived from an EMBL/GenBank/DDBJ whole genome shotgun (WGS) entry which is preliminary data.</text>
</comment>
<feature type="region of interest" description="Disordered" evidence="4">
    <location>
        <begin position="183"/>
        <end position="202"/>
    </location>
</feature>
<dbReference type="GO" id="GO:1990904">
    <property type="term" value="C:ribonucleoprotein complex"/>
    <property type="evidence" value="ECO:0007669"/>
    <property type="project" value="UniProtKB-KW"/>
</dbReference>
<keyword evidence="7" id="KW-1185">Reference proteome</keyword>
<dbReference type="GO" id="GO:0005840">
    <property type="term" value="C:ribosome"/>
    <property type="evidence" value="ECO:0007669"/>
    <property type="project" value="UniProtKB-KW"/>
</dbReference>
<dbReference type="Gene3D" id="3.30.1440.10">
    <property type="match status" value="1"/>
</dbReference>
<feature type="compositionally biased region" description="Polar residues" evidence="4">
    <location>
        <begin position="494"/>
        <end position="503"/>
    </location>
</feature>
<dbReference type="InterPro" id="IPR022803">
    <property type="entry name" value="Ribosomal_uL5_dom_sf"/>
</dbReference>
<feature type="region of interest" description="Disordered" evidence="4">
    <location>
        <begin position="353"/>
        <end position="381"/>
    </location>
</feature>
<accession>A0AA39TKN0</accession>
<dbReference type="InterPro" id="IPR031310">
    <property type="entry name" value="Ribosomal_uL5_N"/>
</dbReference>
<evidence type="ECO:0000313" key="7">
    <source>
        <dbReference type="Proteomes" id="UP001168877"/>
    </source>
</evidence>
<dbReference type="Proteomes" id="UP001168877">
    <property type="component" value="Unassembled WGS sequence"/>
</dbReference>
<feature type="compositionally biased region" description="Polar residues" evidence="4">
    <location>
        <begin position="188"/>
        <end position="199"/>
    </location>
</feature>